<dbReference type="GO" id="GO:0000287">
    <property type="term" value="F:magnesium ion binding"/>
    <property type="evidence" value="ECO:0007669"/>
    <property type="project" value="UniProtKB-UniRule"/>
</dbReference>
<dbReference type="AlphaFoldDB" id="A0A5C1EC20"/>
<dbReference type="CDD" id="cd00564">
    <property type="entry name" value="TMP_TenI"/>
    <property type="match status" value="1"/>
</dbReference>
<sequence length="226" mass="22407">MLPLRSPSTARRFPAPRGLYAITPDGLPAAELLARAEAALAGGAKLLQYRDKLAEPAARRPVAEALAAACARHGAALLINDDAALAQAVGAAGVHLGKDDGDLGAARRRLGPDLLIGASCYADPARAAAAAPHVDYLAFGAVFPSSVKPGAAAAPLTLLAAAKAAHGLPVCAIGGITLANAPQVIAAGADWLAVITDLFSAPDIADRAAAYGCLFAAAGASAEPSL</sequence>
<dbReference type="EC" id="2.5.1.3" evidence="9"/>
<evidence type="ECO:0000256" key="1">
    <source>
        <dbReference type="ARBA" id="ARBA00005165"/>
    </source>
</evidence>
<evidence type="ECO:0000256" key="6">
    <source>
        <dbReference type="ARBA" id="ARBA00047334"/>
    </source>
</evidence>
<feature type="binding site" evidence="9">
    <location>
        <position position="148"/>
    </location>
    <ligand>
        <name>4-amino-2-methyl-5-(diphosphooxymethyl)pyrimidine</name>
        <dbReference type="ChEBI" id="CHEBI:57841"/>
    </ligand>
</feature>
<evidence type="ECO:0000256" key="10">
    <source>
        <dbReference type="RuleBase" id="RU003826"/>
    </source>
</evidence>
<dbReference type="KEGG" id="otr:OTERR_29760"/>
<feature type="binding site" evidence="9">
    <location>
        <position position="80"/>
    </location>
    <ligand>
        <name>4-amino-2-methyl-5-(diphosphooxymethyl)pyrimidine</name>
        <dbReference type="ChEBI" id="CHEBI:57841"/>
    </ligand>
</feature>
<dbReference type="NCBIfam" id="TIGR00693">
    <property type="entry name" value="thiE"/>
    <property type="match status" value="1"/>
</dbReference>
<dbReference type="InterPro" id="IPR022998">
    <property type="entry name" value="ThiamineP_synth_TenI"/>
</dbReference>
<keyword evidence="14" id="KW-1185">Reference proteome</keyword>
<feature type="binding site" evidence="9">
    <location>
        <begin position="48"/>
        <end position="52"/>
    </location>
    <ligand>
        <name>4-amino-2-methyl-5-(diphosphooxymethyl)pyrimidine</name>
        <dbReference type="ChEBI" id="CHEBI:57841"/>
    </ligand>
</feature>
<evidence type="ECO:0000313" key="13">
    <source>
        <dbReference type="EMBL" id="QEL66452.1"/>
    </source>
</evidence>
<reference evidence="13 14" key="1">
    <citation type="submission" date="2017-07" db="EMBL/GenBank/DDBJ databases">
        <title>Complete genome sequence of Oryzomicrobium terrae TPP412.</title>
        <authorList>
            <person name="Chiu L.-W."/>
            <person name="Lo K.-J."/>
            <person name="Tsai Y.-M."/>
            <person name="Lin S.-S."/>
            <person name="Kuo C.-H."/>
            <person name="Liu C.-T."/>
        </authorList>
    </citation>
    <scope>NUCLEOTIDE SEQUENCE [LARGE SCALE GENOMIC DNA]</scope>
    <source>
        <strain evidence="13 14">TPP412</strain>
    </source>
</reference>
<keyword evidence="4 9" id="KW-0460">Magnesium</keyword>
<evidence type="ECO:0000256" key="4">
    <source>
        <dbReference type="ARBA" id="ARBA00022842"/>
    </source>
</evidence>
<comment type="pathway">
    <text evidence="1 9 11">Cofactor biosynthesis; thiamine diphosphate biosynthesis; thiamine phosphate from 4-amino-2-methyl-5-diphosphomethylpyrimidine and 4-methyl-5-(2-phosphoethyl)-thiazole: step 1/1.</text>
</comment>
<dbReference type="UniPathway" id="UPA00060">
    <property type="reaction ID" value="UER00141"/>
</dbReference>
<comment type="similarity">
    <text evidence="9 10">Belongs to the thiamine-phosphate synthase family.</text>
</comment>
<comment type="catalytic activity">
    <reaction evidence="8 9 10">
        <text>2-[(2R,5Z)-2-carboxy-4-methylthiazol-5(2H)-ylidene]ethyl phosphate + 4-amino-2-methyl-5-(diphosphooxymethyl)pyrimidine + 2 H(+) = thiamine phosphate + CO2 + diphosphate</text>
        <dbReference type="Rhea" id="RHEA:47844"/>
        <dbReference type="ChEBI" id="CHEBI:15378"/>
        <dbReference type="ChEBI" id="CHEBI:16526"/>
        <dbReference type="ChEBI" id="CHEBI:33019"/>
        <dbReference type="ChEBI" id="CHEBI:37575"/>
        <dbReference type="ChEBI" id="CHEBI:57841"/>
        <dbReference type="ChEBI" id="CHEBI:62899"/>
        <dbReference type="EC" id="2.5.1.3"/>
    </reaction>
</comment>
<feature type="binding site" evidence="9">
    <location>
        <position position="175"/>
    </location>
    <ligand>
        <name>2-[(2R,5Z)-2-carboxy-4-methylthiazol-5(2H)-ylidene]ethyl phosphate</name>
        <dbReference type="ChEBI" id="CHEBI:62899"/>
    </ligand>
</feature>
<evidence type="ECO:0000313" key="14">
    <source>
        <dbReference type="Proteomes" id="UP000323671"/>
    </source>
</evidence>
<feature type="domain" description="Thiamine phosphate synthase/TenI" evidence="12">
    <location>
        <begin position="19"/>
        <end position="197"/>
    </location>
</feature>
<dbReference type="InterPro" id="IPR013785">
    <property type="entry name" value="Aldolase_TIM"/>
</dbReference>
<evidence type="ECO:0000256" key="7">
    <source>
        <dbReference type="ARBA" id="ARBA00047851"/>
    </source>
</evidence>
<dbReference type="Gene3D" id="3.20.20.70">
    <property type="entry name" value="Aldolase class I"/>
    <property type="match status" value="1"/>
</dbReference>
<evidence type="ECO:0000256" key="8">
    <source>
        <dbReference type="ARBA" id="ARBA00047883"/>
    </source>
</evidence>
<evidence type="ECO:0000256" key="2">
    <source>
        <dbReference type="ARBA" id="ARBA00022679"/>
    </source>
</evidence>
<dbReference type="SUPFAM" id="SSF51391">
    <property type="entry name" value="Thiamin phosphate synthase"/>
    <property type="match status" value="1"/>
</dbReference>
<dbReference type="InterPro" id="IPR036206">
    <property type="entry name" value="ThiamineP_synth_sf"/>
</dbReference>
<keyword evidence="5 9" id="KW-0784">Thiamine biosynthesis</keyword>
<proteinExistence type="inferred from homology"/>
<comment type="caution">
    <text evidence="9">Lacks conserved residue(s) required for the propagation of feature annotation.</text>
</comment>
<accession>A0A5C1EC20</accession>
<name>A0A5C1EC20_9RHOO</name>
<dbReference type="Proteomes" id="UP000323671">
    <property type="component" value="Chromosome"/>
</dbReference>
<feature type="binding site" evidence="9">
    <location>
        <position position="100"/>
    </location>
    <ligand>
        <name>Mg(2+)</name>
        <dbReference type="ChEBI" id="CHEBI:18420"/>
    </ligand>
</feature>
<dbReference type="HAMAP" id="MF_00097">
    <property type="entry name" value="TMP_synthase"/>
    <property type="match status" value="1"/>
</dbReference>
<comment type="catalytic activity">
    <reaction evidence="6 9 10">
        <text>4-methyl-5-(2-phosphooxyethyl)-thiazole + 4-amino-2-methyl-5-(diphosphooxymethyl)pyrimidine + H(+) = thiamine phosphate + diphosphate</text>
        <dbReference type="Rhea" id="RHEA:22328"/>
        <dbReference type="ChEBI" id="CHEBI:15378"/>
        <dbReference type="ChEBI" id="CHEBI:33019"/>
        <dbReference type="ChEBI" id="CHEBI:37575"/>
        <dbReference type="ChEBI" id="CHEBI:57841"/>
        <dbReference type="ChEBI" id="CHEBI:58296"/>
        <dbReference type="EC" id="2.5.1.3"/>
    </reaction>
</comment>
<comment type="catalytic activity">
    <reaction evidence="7 9 10">
        <text>2-(2-carboxy-4-methylthiazol-5-yl)ethyl phosphate + 4-amino-2-methyl-5-(diphosphooxymethyl)pyrimidine + 2 H(+) = thiamine phosphate + CO2 + diphosphate</text>
        <dbReference type="Rhea" id="RHEA:47848"/>
        <dbReference type="ChEBI" id="CHEBI:15378"/>
        <dbReference type="ChEBI" id="CHEBI:16526"/>
        <dbReference type="ChEBI" id="CHEBI:33019"/>
        <dbReference type="ChEBI" id="CHEBI:37575"/>
        <dbReference type="ChEBI" id="CHEBI:57841"/>
        <dbReference type="ChEBI" id="CHEBI:62890"/>
        <dbReference type="EC" id="2.5.1.3"/>
    </reaction>
</comment>
<keyword evidence="3 9" id="KW-0479">Metal-binding</keyword>
<dbReference type="RefSeq" id="WP_149426286.1">
    <property type="nucleotide sequence ID" value="NZ_CP022579.1"/>
</dbReference>
<dbReference type="GO" id="GO:0009229">
    <property type="term" value="P:thiamine diphosphate biosynthetic process"/>
    <property type="evidence" value="ECO:0007669"/>
    <property type="project" value="UniProtKB-UniRule"/>
</dbReference>
<dbReference type="InterPro" id="IPR034291">
    <property type="entry name" value="TMP_synthase"/>
</dbReference>
<dbReference type="GO" id="GO:0009228">
    <property type="term" value="P:thiamine biosynthetic process"/>
    <property type="evidence" value="ECO:0007669"/>
    <property type="project" value="UniProtKB-KW"/>
</dbReference>
<evidence type="ECO:0000259" key="12">
    <source>
        <dbReference type="Pfam" id="PF02581"/>
    </source>
</evidence>
<evidence type="ECO:0000256" key="9">
    <source>
        <dbReference type="HAMAP-Rule" id="MF_00097"/>
    </source>
</evidence>
<dbReference type="GO" id="GO:0004789">
    <property type="term" value="F:thiamine-phosphate diphosphorylase activity"/>
    <property type="evidence" value="ECO:0007669"/>
    <property type="project" value="UniProtKB-UniRule"/>
</dbReference>
<feature type="binding site" evidence="9">
    <location>
        <begin position="195"/>
        <end position="196"/>
    </location>
    <ligand>
        <name>2-[(2R,5Z)-2-carboxy-4-methylthiazol-5(2H)-ylidene]ethyl phosphate</name>
        <dbReference type="ChEBI" id="CHEBI:62899"/>
    </ligand>
</feature>
<dbReference type="GO" id="GO:0005737">
    <property type="term" value="C:cytoplasm"/>
    <property type="evidence" value="ECO:0007669"/>
    <property type="project" value="TreeGrafter"/>
</dbReference>
<evidence type="ECO:0000256" key="3">
    <source>
        <dbReference type="ARBA" id="ARBA00022723"/>
    </source>
</evidence>
<comment type="function">
    <text evidence="9">Condenses 4-methyl-5-(beta-hydroxyethyl)thiazole monophosphate (THZ-P) and 2-methyl-4-amino-5-hydroxymethyl pyrimidine pyrophosphate (HMP-PP) to form thiamine monophosphate (TMP).</text>
</comment>
<dbReference type="PANTHER" id="PTHR20857">
    <property type="entry name" value="THIAMINE-PHOSPHATE PYROPHOSPHORYLASE"/>
    <property type="match status" value="1"/>
</dbReference>
<dbReference type="PANTHER" id="PTHR20857:SF15">
    <property type="entry name" value="THIAMINE-PHOSPHATE SYNTHASE"/>
    <property type="match status" value="1"/>
</dbReference>
<evidence type="ECO:0000256" key="11">
    <source>
        <dbReference type="RuleBase" id="RU004253"/>
    </source>
</evidence>
<dbReference type="Pfam" id="PF02581">
    <property type="entry name" value="TMP-TENI"/>
    <property type="match status" value="1"/>
</dbReference>
<feature type="binding site" evidence="9">
    <location>
        <position position="81"/>
    </location>
    <ligand>
        <name>Mg(2+)</name>
        <dbReference type="ChEBI" id="CHEBI:18420"/>
    </ligand>
</feature>
<dbReference type="EMBL" id="CP022579">
    <property type="protein sequence ID" value="QEL66452.1"/>
    <property type="molecule type" value="Genomic_DNA"/>
</dbReference>
<evidence type="ECO:0000256" key="5">
    <source>
        <dbReference type="ARBA" id="ARBA00022977"/>
    </source>
</evidence>
<feature type="binding site" evidence="9">
    <location>
        <position position="119"/>
    </location>
    <ligand>
        <name>4-amino-2-methyl-5-(diphosphooxymethyl)pyrimidine</name>
        <dbReference type="ChEBI" id="CHEBI:57841"/>
    </ligand>
</feature>
<keyword evidence="2 9" id="KW-0808">Transferase</keyword>
<comment type="cofactor">
    <cofactor evidence="9">
        <name>Mg(2+)</name>
        <dbReference type="ChEBI" id="CHEBI:18420"/>
    </cofactor>
    <text evidence="9">Binds 1 Mg(2+) ion per subunit.</text>
</comment>
<protein>
    <recommendedName>
        <fullName evidence="9">Thiamine-phosphate synthase</fullName>
        <shortName evidence="9">TP synthase</shortName>
        <shortName evidence="9">TPS</shortName>
        <ecNumber evidence="9">2.5.1.3</ecNumber>
    </recommendedName>
    <alternativeName>
        <fullName evidence="9">Thiamine-phosphate pyrophosphorylase</fullName>
        <shortName evidence="9">TMP pyrophosphorylase</shortName>
        <shortName evidence="9">TMP-PPase</shortName>
    </alternativeName>
</protein>
<gene>
    <name evidence="9 13" type="primary">thiE</name>
    <name evidence="13" type="ORF">OTERR_29760</name>
</gene>
<organism evidence="13 14">
    <name type="scientific">Oryzomicrobium terrae</name>
    <dbReference type="NCBI Taxonomy" id="1735038"/>
    <lineage>
        <taxon>Bacteria</taxon>
        <taxon>Pseudomonadati</taxon>
        <taxon>Pseudomonadota</taxon>
        <taxon>Betaproteobacteria</taxon>
        <taxon>Rhodocyclales</taxon>
        <taxon>Rhodocyclaceae</taxon>
        <taxon>Oryzomicrobium</taxon>
    </lineage>
</organism>